<dbReference type="Gene3D" id="3.40.50.2300">
    <property type="match status" value="2"/>
</dbReference>
<proteinExistence type="predicted"/>
<dbReference type="STRING" id="1862672.BO225_02335"/>
<protein>
    <recommendedName>
        <fullName evidence="2">ABC transporter substrate-binding protein PnrA-like domain-containing protein</fullName>
    </recommendedName>
</protein>
<feature type="domain" description="ABC transporter substrate-binding protein PnrA-like" evidence="2">
    <location>
        <begin position="283"/>
        <end position="443"/>
    </location>
</feature>
<dbReference type="Pfam" id="PF02608">
    <property type="entry name" value="Bmp"/>
    <property type="match status" value="1"/>
</dbReference>
<reference evidence="3 4" key="1">
    <citation type="submission" date="2016-11" db="EMBL/GenBank/DDBJ databases">
        <title>Description of two novel members of the family Erysipelotrichaceae: Ileibacterium lipovorans gen. nov., sp. nov. and Dubosiella newyorkensis, gen. nov., sp. nov.</title>
        <authorList>
            <person name="Cox L.M."/>
            <person name="Sohn J."/>
            <person name="Tyrrell K.L."/>
            <person name="Citron D.M."/>
            <person name="Lawson P.A."/>
            <person name="Patel N.B."/>
            <person name="Iizumi T."/>
            <person name="Perez-Perez G.I."/>
            <person name="Goldstein E.J."/>
            <person name="Blaser M.J."/>
        </authorList>
    </citation>
    <scope>NUCLEOTIDE SEQUENCE [LARGE SCALE GENOMIC DNA]</scope>
    <source>
        <strain evidence="3 4">NYU-BL-A4</strain>
    </source>
</reference>
<keyword evidence="4" id="KW-1185">Reference proteome</keyword>
<dbReference type="RefSeq" id="WP_076340672.1">
    <property type="nucleotide sequence ID" value="NZ_JBGNFS010000002.1"/>
</dbReference>
<sequence length="644" mass="74652">MSIEAADAYAEARKAGKKEEAEGKGLPVLDQILQDPSEYAKERIGIREIPLEQIVGTKTEGRKGAMTGQFLPLLKEDSEFANKWMRLYDAQIEEGLRDPIKVYEYYHQYYVEEGNKRVSVMKFLGGNSIMADVTRILPKKEKTQKSQAYYAYLDFIREHHLNFIDLPKKEEYSQLEKLLSLGKEERMNREKERQIKAEYELFKKAFAQIKDEGMHLSVGEAFLLYLETYGLEGFTEKSRLELEKELLRIQADLRAFPKKLEAKIETQPLDKELKKRILLKPKVNVGFIYVKDEMRSAWTKLHLEGQEYVKHLMPEEVYTKSYFDANTLEEQISQIEKAIEDGAQVVFTTSPIMLRASIMMAAKYPKVQILNCSLNTRTGHLRTYFARNFEVQFLNGMIAGILSESDELGYIADYPFYGMISNINAFALGAKMVNPRARVFLDWSTAKQTLQTGHEIKNVDITYIAGEEFNTELNSPKMFGLYDLSKQRFMNLATRKYYWGEFYKQLLTSILNGSFRLIERHGNESINYWWGLSNGMLDLYLKDSLPKQTRRLIEVMKEHMSEGGFNLFSTEMKDQKGRIRNHENESMSLQEIADMDWLLENVVGKIPKLSDFTEEAQELIAQYGIYSLQEGSVDHGIEDPSDQR</sequence>
<dbReference type="OrthoDB" id="9769871at2"/>
<dbReference type="GeneID" id="78274785"/>
<evidence type="ECO:0000313" key="3">
    <source>
        <dbReference type="EMBL" id="OLU47699.1"/>
    </source>
</evidence>
<name>A0A1U7NPY7_9FIRM</name>
<accession>A0A1U7NPY7</accession>
<dbReference type="GO" id="GO:0005886">
    <property type="term" value="C:plasma membrane"/>
    <property type="evidence" value="ECO:0007669"/>
    <property type="project" value="InterPro"/>
</dbReference>
<gene>
    <name evidence="3" type="ORF">BO225_02335</name>
</gene>
<evidence type="ECO:0000259" key="2">
    <source>
        <dbReference type="Pfam" id="PF02608"/>
    </source>
</evidence>
<dbReference type="EMBL" id="MPKA01000044">
    <property type="protein sequence ID" value="OLU47699.1"/>
    <property type="molecule type" value="Genomic_DNA"/>
</dbReference>
<dbReference type="InterPro" id="IPR003760">
    <property type="entry name" value="PnrA-like"/>
</dbReference>
<organism evidence="3 4">
    <name type="scientific">Dubosiella newyorkensis</name>
    <dbReference type="NCBI Taxonomy" id="1862672"/>
    <lineage>
        <taxon>Bacteria</taxon>
        <taxon>Bacillati</taxon>
        <taxon>Bacillota</taxon>
        <taxon>Erysipelotrichia</taxon>
        <taxon>Erysipelotrichales</taxon>
        <taxon>Erysipelotrichaceae</taxon>
        <taxon>Dubosiella</taxon>
    </lineage>
</organism>
<dbReference type="InterPro" id="IPR052910">
    <property type="entry name" value="ABC-Purine-Binding"/>
</dbReference>
<keyword evidence="1" id="KW-0732">Signal</keyword>
<dbReference type="AlphaFoldDB" id="A0A1U7NPY7"/>
<evidence type="ECO:0000256" key="1">
    <source>
        <dbReference type="ARBA" id="ARBA00022729"/>
    </source>
</evidence>
<dbReference type="PANTHER" id="PTHR43208:SF1">
    <property type="entry name" value="ABC TRANSPORTER SUBSTRATE-BINDING PROTEIN"/>
    <property type="match status" value="1"/>
</dbReference>
<comment type="caution">
    <text evidence="3">The sequence shown here is derived from an EMBL/GenBank/DDBJ whole genome shotgun (WGS) entry which is preliminary data.</text>
</comment>
<dbReference type="PANTHER" id="PTHR43208">
    <property type="entry name" value="ABC TRANSPORTER SUBSTRATE-BINDING PROTEIN"/>
    <property type="match status" value="1"/>
</dbReference>
<evidence type="ECO:0000313" key="4">
    <source>
        <dbReference type="Proteomes" id="UP000186705"/>
    </source>
</evidence>
<dbReference type="Proteomes" id="UP000186705">
    <property type="component" value="Unassembled WGS sequence"/>
</dbReference>